<evidence type="ECO:0000256" key="8">
    <source>
        <dbReference type="ARBA" id="ARBA00033774"/>
    </source>
</evidence>
<evidence type="ECO:0000256" key="4">
    <source>
        <dbReference type="ARBA" id="ARBA00022554"/>
    </source>
</evidence>
<dbReference type="SUPFAM" id="SSF64268">
    <property type="entry name" value="PX domain"/>
    <property type="match status" value="1"/>
</dbReference>
<dbReference type="CDD" id="cd07280">
    <property type="entry name" value="PX_YPT35"/>
    <property type="match status" value="1"/>
</dbReference>
<evidence type="ECO:0000256" key="7">
    <source>
        <dbReference type="ARBA" id="ARBA00033728"/>
    </source>
</evidence>
<keyword evidence="13" id="KW-1185">Reference proteome</keyword>
<evidence type="ECO:0000256" key="2">
    <source>
        <dbReference type="ARBA" id="ARBA00004177"/>
    </source>
</evidence>
<comment type="function">
    <text evidence="7">Recruits the lipid transfer protein VPS13 to endosomal and vacuolar membranes.</text>
</comment>
<keyword evidence="4" id="KW-0926">Vacuole</keyword>
<name>A0ABR4GU59_9EURO</name>
<dbReference type="Gene3D" id="3.30.1520.10">
    <property type="entry name" value="Phox-like domain"/>
    <property type="match status" value="1"/>
</dbReference>
<dbReference type="InterPro" id="IPR037917">
    <property type="entry name" value="Ypt35_PX"/>
</dbReference>
<dbReference type="PANTHER" id="PTHR10555">
    <property type="entry name" value="SORTING NEXIN"/>
    <property type="match status" value="1"/>
</dbReference>
<feature type="domain" description="PX" evidence="11">
    <location>
        <begin position="115"/>
        <end position="228"/>
    </location>
</feature>
<evidence type="ECO:0000256" key="5">
    <source>
        <dbReference type="ARBA" id="ARBA00022753"/>
    </source>
</evidence>
<gene>
    <name evidence="12" type="ORF">BJX63DRAFT_425950</name>
</gene>
<evidence type="ECO:0000256" key="6">
    <source>
        <dbReference type="ARBA" id="ARBA00023136"/>
    </source>
</evidence>
<evidence type="ECO:0000256" key="9">
    <source>
        <dbReference type="ARBA" id="ARBA00033785"/>
    </source>
</evidence>
<dbReference type="SMART" id="SM00312">
    <property type="entry name" value="PX"/>
    <property type="match status" value="1"/>
</dbReference>
<dbReference type="Proteomes" id="UP001610334">
    <property type="component" value="Unassembled WGS sequence"/>
</dbReference>
<evidence type="ECO:0000313" key="13">
    <source>
        <dbReference type="Proteomes" id="UP001610334"/>
    </source>
</evidence>
<dbReference type="PANTHER" id="PTHR10555:SF170">
    <property type="entry name" value="FI18122P1"/>
    <property type="match status" value="1"/>
</dbReference>
<dbReference type="EMBL" id="JBFXLT010000173">
    <property type="protein sequence ID" value="KAL2802610.1"/>
    <property type="molecule type" value="Genomic_DNA"/>
</dbReference>
<evidence type="ECO:0000313" key="12">
    <source>
        <dbReference type="EMBL" id="KAL2802610.1"/>
    </source>
</evidence>
<feature type="region of interest" description="Disordered" evidence="10">
    <location>
        <begin position="1"/>
        <end position="97"/>
    </location>
</feature>
<feature type="compositionally biased region" description="Pro residues" evidence="10">
    <location>
        <begin position="13"/>
        <end position="27"/>
    </location>
</feature>
<accession>A0ABR4GU59</accession>
<evidence type="ECO:0000256" key="10">
    <source>
        <dbReference type="SAM" id="MobiDB-lite"/>
    </source>
</evidence>
<keyword evidence="6" id="KW-0472">Membrane</keyword>
<sequence>MEPANEETGRVPRPQPLPASPPNPPPAFSSASDRDTLPAALQSTDPSSSSSPAFSQSPNHSPKQRPVSGIVPPYWSHHRNASRTSQMSVDGGPAITLEDHTEDLNSETSRGLWAKSVTIDDHVVVQGKTGIGAYVVWNCRIRTLEGGIITVRMRYSEFDDLRSKLVASFPHAKNALPSLPPKSVIFKFRPKFLDSRRVGLEYFLNCVLLNPEFASSPIVKDFLFGRMC</sequence>
<protein>
    <recommendedName>
        <fullName evidence="8">Endosomal/vacuolar adapter protein YPT35</fullName>
    </recommendedName>
    <alternativeName>
        <fullName evidence="9">PX domain-containing protein YPT35</fullName>
    </alternativeName>
</protein>
<keyword evidence="5" id="KW-0967">Endosome</keyword>
<evidence type="ECO:0000256" key="3">
    <source>
        <dbReference type="ARBA" id="ARBA00007426"/>
    </source>
</evidence>
<feature type="compositionally biased region" description="Low complexity" evidence="10">
    <location>
        <begin position="43"/>
        <end position="61"/>
    </location>
</feature>
<evidence type="ECO:0000256" key="1">
    <source>
        <dbReference type="ARBA" id="ARBA00004148"/>
    </source>
</evidence>
<dbReference type="InterPro" id="IPR036871">
    <property type="entry name" value="PX_dom_sf"/>
</dbReference>
<reference evidence="12 13" key="1">
    <citation type="submission" date="2024-07" db="EMBL/GenBank/DDBJ databases">
        <title>Section-level genome sequencing and comparative genomics of Aspergillus sections Usti and Cavernicolus.</title>
        <authorList>
            <consortium name="Lawrence Berkeley National Laboratory"/>
            <person name="Nybo J.L."/>
            <person name="Vesth T.C."/>
            <person name="Theobald S."/>
            <person name="Frisvad J.C."/>
            <person name="Larsen T.O."/>
            <person name="Kjaerboelling I."/>
            <person name="Rothschild-Mancinelli K."/>
            <person name="Lyhne E.K."/>
            <person name="Kogle M.E."/>
            <person name="Barry K."/>
            <person name="Clum A."/>
            <person name="Na H."/>
            <person name="Ledsgaard L."/>
            <person name="Lin J."/>
            <person name="Lipzen A."/>
            <person name="Kuo A."/>
            <person name="Riley R."/>
            <person name="Mondo S."/>
            <person name="Labutti K."/>
            <person name="Haridas S."/>
            <person name="Pangalinan J."/>
            <person name="Salamov A.A."/>
            <person name="Simmons B.A."/>
            <person name="Magnuson J.K."/>
            <person name="Chen J."/>
            <person name="Drula E."/>
            <person name="Henrissat B."/>
            <person name="Wiebenga A."/>
            <person name="Lubbers R.J."/>
            <person name="Gomes A.C."/>
            <person name="Makela M.R."/>
            <person name="Stajich J."/>
            <person name="Grigoriev I.V."/>
            <person name="Mortensen U.H."/>
            <person name="De Vries R.P."/>
            <person name="Baker S.E."/>
            <person name="Andersen M.R."/>
        </authorList>
    </citation>
    <scope>NUCLEOTIDE SEQUENCE [LARGE SCALE GENOMIC DNA]</scope>
    <source>
        <strain evidence="12 13">CBS 588.65</strain>
    </source>
</reference>
<dbReference type="InterPro" id="IPR001683">
    <property type="entry name" value="PX_dom"/>
</dbReference>
<comment type="similarity">
    <text evidence="3">Belongs to the YPT35 family.</text>
</comment>
<dbReference type="PROSITE" id="PS50195">
    <property type="entry name" value="PX"/>
    <property type="match status" value="1"/>
</dbReference>
<comment type="caution">
    <text evidence="12">The sequence shown here is derived from an EMBL/GenBank/DDBJ whole genome shotgun (WGS) entry which is preliminary data.</text>
</comment>
<evidence type="ECO:0000259" key="11">
    <source>
        <dbReference type="PROSITE" id="PS50195"/>
    </source>
</evidence>
<proteinExistence type="inferred from homology"/>
<dbReference type="Pfam" id="PF00787">
    <property type="entry name" value="PX"/>
    <property type="match status" value="1"/>
</dbReference>
<comment type="subcellular location">
    <subcellularLocation>
        <location evidence="2">Endosome</location>
    </subcellularLocation>
    <subcellularLocation>
        <location evidence="1">Vacuole membrane</location>
        <topology evidence="1">Peripheral membrane protein</topology>
    </subcellularLocation>
</comment>
<organism evidence="12 13">
    <name type="scientific">Aspergillus granulosus</name>
    <dbReference type="NCBI Taxonomy" id="176169"/>
    <lineage>
        <taxon>Eukaryota</taxon>
        <taxon>Fungi</taxon>
        <taxon>Dikarya</taxon>
        <taxon>Ascomycota</taxon>
        <taxon>Pezizomycotina</taxon>
        <taxon>Eurotiomycetes</taxon>
        <taxon>Eurotiomycetidae</taxon>
        <taxon>Eurotiales</taxon>
        <taxon>Aspergillaceae</taxon>
        <taxon>Aspergillus</taxon>
        <taxon>Aspergillus subgen. Nidulantes</taxon>
    </lineage>
</organism>